<feature type="signal peptide" evidence="2">
    <location>
        <begin position="1"/>
        <end position="20"/>
    </location>
</feature>
<protein>
    <submittedName>
        <fullName evidence="4">Putative secreted protein</fullName>
    </submittedName>
</protein>
<evidence type="ECO:0000313" key="4">
    <source>
        <dbReference type="EMBL" id="STC69313.1"/>
    </source>
</evidence>
<feature type="region of interest" description="Disordered" evidence="1">
    <location>
        <begin position="28"/>
        <end position="76"/>
    </location>
</feature>
<dbReference type="STRING" id="35756.GCA_001044155_01191"/>
<evidence type="ECO:0000259" key="3">
    <source>
        <dbReference type="Pfam" id="PF03413"/>
    </source>
</evidence>
<sequence length="202" mass="21321">MNINKKSFMAIAFTASTALALTACGTDADPQPSTATAEPGNEAVESASSTAAESAESEAADATTAEPTETAAAADGEDPVFAALDAVTAQYSDAIIVNVDREDDTDKYDVDAVIGNELVEFKVEAGTGNVIEEEREQNEDEVNQVANVNVSIEDAIQQALDQHPGAVVDEVDLEEENGQLEWQIDLDDTERNDLADVRIVAS</sequence>
<dbReference type="RefSeq" id="WP_048402769.1">
    <property type="nucleotide sequence ID" value="NZ_LDYD01000006.1"/>
</dbReference>
<dbReference type="PROSITE" id="PS51257">
    <property type="entry name" value="PROKAR_LIPOPROTEIN"/>
    <property type="match status" value="1"/>
</dbReference>
<organism evidence="4 5">
    <name type="scientific">Corynebacterium pilosum</name>
    <dbReference type="NCBI Taxonomy" id="35756"/>
    <lineage>
        <taxon>Bacteria</taxon>
        <taxon>Bacillati</taxon>
        <taxon>Actinomycetota</taxon>
        <taxon>Actinomycetes</taxon>
        <taxon>Mycobacteriales</taxon>
        <taxon>Corynebacteriaceae</taxon>
        <taxon>Corynebacterium</taxon>
    </lineage>
</organism>
<keyword evidence="5" id="KW-1185">Reference proteome</keyword>
<feature type="compositionally biased region" description="Low complexity" evidence="1">
    <location>
        <begin position="60"/>
        <end position="74"/>
    </location>
</feature>
<evidence type="ECO:0000313" key="5">
    <source>
        <dbReference type="Proteomes" id="UP000254467"/>
    </source>
</evidence>
<keyword evidence="2" id="KW-0732">Signal</keyword>
<feature type="chain" id="PRO_5038938501" evidence="2">
    <location>
        <begin position="21"/>
        <end position="202"/>
    </location>
</feature>
<evidence type="ECO:0000256" key="1">
    <source>
        <dbReference type="SAM" id="MobiDB-lite"/>
    </source>
</evidence>
<dbReference type="Proteomes" id="UP000254467">
    <property type="component" value="Unassembled WGS sequence"/>
</dbReference>
<proteinExistence type="predicted"/>
<dbReference type="AlphaFoldDB" id="A0A376CLW7"/>
<evidence type="ECO:0000256" key="2">
    <source>
        <dbReference type="SAM" id="SignalP"/>
    </source>
</evidence>
<accession>A0A376CLW7</accession>
<dbReference type="Pfam" id="PF03413">
    <property type="entry name" value="PepSY"/>
    <property type="match status" value="1"/>
</dbReference>
<feature type="compositionally biased region" description="Low complexity" evidence="1">
    <location>
        <begin position="42"/>
        <end position="54"/>
    </location>
</feature>
<dbReference type="OrthoDB" id="4415534at2"/>
<feature type="domain" description="PepSY" evidence="3">
    <location>
        <begin position="150"/>
        <end position="188"/>
    </location>
</feature>
<dbReference type="InterPro" id="IPR025711">
    <property type="entry name" value="PepSY"/>
</dbReference>
<gene>
    <name evidence="4" type="ORF">NCTC11862_01098</name>
</gene>
<name>A0A376CLW7_9CORY</name>
<dbReference type="EMBL" id="UFXQ01000001">
    <property type="protein sequence ID" value="STC69313.1"/>
    <property type="molecule type" value="Genomic_DNA"/>
</dbReference>
<reference evidence="4 5" key="1">
    <citation type="submission" date="2018-06" db="EMBL/GenBank/DDBJ databases">
        <authorList>
            <consortium name="Pathogen Informatics"/>
            <person name="Doyle S."/>
        </authorList>
    </citation>
    <scope>NUCLEOTIDE SEQUENCE [LARGE SCALE GENOMIC DNA]</scope>
    <source>
        <strain evidence="4 5">NCTC11862</strain>
    </source>
</reference>
<dbReference type="Gene3D" id="3.10.450.40">
    <property type="match status" value="2"/>
</dbReference>